<dbReference type="SMART" id="SM00179">
    <property type="entry name" value="EGF_CA"/>
    <property type="match status" value="2"/>
</dbReference>
<feature type="compositionally biased region" description="Polar residues" evidence="6">
    <location>
        <begin position="136"/>
        <end position="145"/>
    </location>
</feature>
<dbReference type="Gene3D" id="2.60.40.10">
    <property type="entry name" value="Immunoglobulins"/>
    <property type="match status" value="2"/>
</dbReference>
<feature type="disulfide bond" evidence="4">
    <location>
        <begin position="818"/>
        <end position="827"/>
    </location>
</feature>
<evidence type="ECO:0000259" key="9">
    <source>
        <dbReference type="PROSITE" id="PS50026"/>
    </source>
</evidence>
<keyword evidence="12" id="KW-1185">Reference proteome</keyword>
<dbReference type="Pfam" id="PF25016">
    <property type="entry name" value="EGF_Pikachurin"/>
    <property type="match status" value="1"/>
</dbReference>
<dbReference type="SMART" id="SM00282">
    <property type="entry name" value="LamG"/>
    <property type="match status" value="3"/>
</dbReference>
<comment type="caution">
    <text evidence="11">The sequence shown here is derived from an EMBL/GenBank/DDBJ whole genome shotgun (WGS) entry which is preliminary data.</text>
</comment>
<dbReference type="InterPro" id="IPR003961">
    <property type="entry name" value="FN3_dom"/>
</dbReference>
<dbReference type="AlphaFoldDB" id="A0A401SYJ9"/>
<keyword evidence="7" id="KW-0732">Signal</keyword>
<evidence type="ECO:0000313" key="11">
    <source>
        <dbReference type="EMBL" id="GCC35474.1"/>
    </source>
</evidence>
<dbReference type="GO" id="GO:0042995">
    <property type="term" value="C:cell projection"/>
    <property type="evidence" value="ECO:0007669"/>
    <property type="project" value="UniProtKB-SubCell"/>
</dbReference>
<dbReference type="SMART" id="SM00060">
    <property type="entry name" value="FN3"/>
    <property type="match status" value="2"/>
</dbReference>
<dbReference type="Pfam" id="PF00041">
    <property type="entry name" value="fn3"/>
    <property type="match status" value="2"/>
</dbReference>
<feature type="disulfide bond" evidence="5">
    <location>
        <begin position="987"/>
        <end position="1014"/>
    </location>
</feature>
<dbReference type="FunFam" id="2.60.120.200:FF:000032">
    <property type="entry name" value="pikachurin isoform X1"/>
    <property type="match status" value="1"/>
</dbReference>
<dbReference type="InterPro" id="IPR050372">
    <property type="entry name" value="Neurexin-related_CASP"/>
</dbReference>
<keyword evidence="3" id="KW-0966">Cell projection</keyword>
<dbReference type="Pfam" id="PF02210">
    <property type="entry name" value="Laminin_G_2"/>
    <property type="match status" value="1"/>
</dbReference>
<name>A0A401SYJ9_CHIPU</name>
<feature type="disulfide bond" evidence="4">
    <location>
        <begin position="360"/>
        <end position="377"/>
    </location>
</feature>
<keyword evidence="2 4" id="KW-1015">Disulfide bond</keyword>
<dbReference type="Pfam" id="PF00008">
    <property type="entry name" value="EGF"/>
    <property type="match status" value="2"/>
</dbReference>
<feature type="signal peptide" evidence="7">
    <location>
        <begin position="1"/>
        <end position="19"/>
    </location>
</feature>
<evidence type="ECO:0000256" key="4">
    <source>
        <dbReference type="PROSITE-ProRule" id="PRU00076"/>
    </source>
</evidence>
<dbReference type="InterPro" id="IPR001791">
    <property type="entry name" value="Laminin_G"/>
</dbReference>
<dbReference type="SUPFAM" id="SSF49265">
    <property type="entry name" value="Fibronectin type III"/>
    <property type="match status" value="1"/>
</dbReference>
<feature type="disulfide bond" evidence="4">
    <location>
        <begin position="600"/>
        <end position="609"/>
    </location>
</feature>
<dbReference type="InterPro" id="IPR000742">
    <property type="entry name" value="EGF"/>
</dbReference>
<dbReference type="Pfam" id="PF00054">
    <property type="entry name" value="Laminin_G_1"/>
    <property type="match status" value="2"/>
</dbReference>
<dbReference type="PROSITE" id="PS50025">
    <property type="entry name" value="LAM_G_DOMAIN"/>
    <property type="match status" value="3"/>
</dbReference>
<dbReference type="PROSITE" id="PS50853">
    <property type="entry name" value="FN3"/>
    <property type="match status" value="2"/>
</dbReference>
<dbReference type="Gene3D" id="2.10.25.10">
    <property type="entry name" value="Laminin"/>
    <property type="match status" value="2"/>
</dbReference>
<reference evidence="11 12" key="1">
    <citation type="journal article" date="2018" name="Nat. Ecol. Evol.">
        <title>Shark genomes provide insights into elasmobranch evolution and the origin of vertebrates.</title>
        <authorList>
            <person name="Hara Y"/>
            <person name="Yamaguchi K"/>
            <person name="Onimaru K"/>
            <person name="Kadota M"/>
            <person name="Koyanagi M"/>
            <person name="Keeley SD"/>
            <person name="Tatsumi K"/>
            <person name="Tanaka K"/>
            <person name="Motone F"/>
            <person name="Kageyama Y"/>
            <person name="Nozu R"/>
            <person name="Adachi N"/>
            <person name="Nishimura O"/>
            <person name="Nakagawa R"/>
            <person name="Tanegashima C"/>
            <person name="Kiyatake I"/>
            <person name="Matsumoto R"/>
            <person name="Murakumo K"/>
            <person name="Nishida K"/>
            <person name="Terakita A"/>
            <person name="Kuratani S"/>
            <person name="Sato K"/>
            <person name="Hyodo S Kuraku.S."/>
        </authorList>
    </citation>
    <scope>NUCLEOTIDE SEQUENCE [LARGE SCALE GENOMIC DNA]</scope>
</reference>
<keyword evidence="4" id="KW-0245">EGF-like domain</keyword>
<dbReference type="InterPro" id="IPR001881">
    <property type="entry name" value="EGF-like_Ca-bd_dom"/>
</dbReference>
<dbReference type="OrthoDB" id="10014052at2759"/>
<dbReference type="InterPro" id="IPR056943">
    <property type="entry name" value="EGF_Pikachurin"/>
</dbReference>
<feature type="domain" description="EGF-like" evidence="9">
    <location>
        <begin position="573"/>
        <end position="610"/>
    </location>
</feature>
<dbReference type="GO" id="GO:0005509">
    <property type="term" value="F:calcium ion binding"/>
    <property type="evidence" value="ECO:0007669"/>
    <property type="project" value="InterPro"/>
</dbReference>
<feature type="domain" description="EGF-like" evidence="9">
    <location>
        <begin position="351"/>
        <end position="389"/>
    </location>
</feature>
<dbReference type="InterPro" id="IPR013320">
    <property type="entry name" value="ConA-like_dom_sf"/>
</dbReference>
<dbReference type="PROSITE" id="PS01186">
    <property type="entry name" value="EGF_2"/>
    <property type="match status" value="2"/>
</dbReference>
<evidence type="ECO:0000256" key="2">
    <source>
        <dbReference type="ARBA" id="ARBA00023157"/>
    </source>
</evidence>
<dbReference type="PANTHER" id="PTHR15036:SF88">
    <property type="entry name" value="PIKACHURIN"/>
    <property type="match status" value="1"/>
</dbReference>
<sequence>MGHLAPLLFLVFLPTPMVCFRWERTALRRPERPSPPQNVLLEALNCTAFKVRWRTPRRHSNITGYTVLYTEMKGNRPVLPKIAQDLLFNQDNHSMDQMKSPQMYEMDVGNLKPGTRYRVTVKARSVTEEGRPSPTKYVTTVTQDRCSPPEAPSRPEAAAVSNSEVALSWKPGPGAGSSSLQYYTVECIRSELNDTWTLIGEKIQSESTLIKGLEANVKYQFAVRAVNAHGASLRSEPSNAVKTLADWMVSTERVFRYEVDSGYRFTGAEELGSGHSGQRYTMDTDDIVGFTVDDSDFDIYIEEAKSKNFQVETRLQPDSATIPRRPSHIHTPTAPDASVSLHSQGAAGRVLDMACEDANCPGDSFCMSDYESGGSRCHCNLGKTGEQCNRDITVQFPKFYGYSYLTFEPLRNSYQKFQITIEFKADLDDGLLLYCGETENGHGDFLSLAIIRRRLHFRFNCGTGAAALVSESRVLAGHWHTATIYRHGVNGWLRLDNDTPVTGKSKGHYTKITFRSPLYLGGAPSAYWLAKVAGTNRGFRGCVQSLVINGRRINMRGWPTGRAVSGADVGECSAGLCNRVSCINSGSCVPHRADSYLCLCPKGFRGKHCEEAFTLVVPQFNASRMSYAGLPWPMEPQYYLSFMEFQITFRPETANGVILYSHDTSSKDFISLNLVARYVEFRFDCGSGTATIRSKEPISLNQWHEVKVSRTAKNGILQVDDQHAVEGMAEGAFTQIKCNTDLFFGGIPDYDNVRRNSEVLLPFTGSIQNIILNDRTIHLQQDFSTSVNLENADHPCVNNPCVNGGSCRPHHSAFECDCPLGFDGLRCQKAITDSIEIPQFIGRSYLTYDHPNFLKRVSGTRSNIFMRFKTTADDGLLLWRGDSTMRINSDFISLGLQDGALVFSYNLGSGTVAIMVNGSFHDDRWHRVKAVRDGQSGKLTVDDYGAKTGKSPGKMRQLNMNGPLYVGGMKEIALHTNRQYMRGFVGCISHFTLSTDYHISLVEDATDGKNINTCGIK</sequence>
<feature type="domain" description="Laminin G" evidence="8">
    <location>
        <begin position="835"/>
        <end position="1014"/>
    </location>
</feature>
<evidence type="ECO:0000256" key="6">
    <source>
        <dbReference type="SAM" id="MobiDB-lite"/>
    </source>
</evidence>
<evidence type="ECO:0000259" key="8">
    <source>
        <dbReference type="PROSITE" id="PS50025"/>
    </source>
</evidence>
<feature type="domain" description="Fibronectin type-III" evidence="10">
    <location>
        <begin position="151"/>
        <end position="246"/>
    </location>
</feature>
<dbReference type="FunFam" id="2.60.120.200:FF:000034">
    <property type="entry name" value="pikachurin isoform X1"/>
    <property type="match status" value="1"/>
</dbReference>
<organism evidence="11 12">
    <name type="scientific">Chiloscyllium punctatum</name>
    <name type="common">Brownbanded bambooshark</name>
    <name type="synonym">Hemiscyllium punctatum</name>
    <dbReference type="NCBI Taxonomy" id="137246"/>
    <lineage>
        <taxon>Eukaryota</taxon>
        <taxon>Metazoa</taxon>
        <taxon>Chordata</taxon>
        <taxon>Craniata</taxon>
        <taxon>Vertebrata</taxon>
        <taxon>Chondrichthyes</taxon>
        <taxon>Elasmobranchii</taxon>
        <taxon>Galeomorphii</taxon>
        <taxon>Galeoidea</taxon>
        <taxon>Orectolobiformes</taxon>
        <taxon>Hemiscylliidae</taxon>
        <taxon>Chiloscyllium</taxon>
    </lineage>
</organism>
<feature type="domain" description="Fibronectin type-III" evidence="10">
    <location>
        <begin position="35"/>
        <end position="145"/>
    </location>
</feature>
<protein>
    <recommendedName>
        <fullName evidence="13">Pikachurin</fullName>
    </recommendedName>
</protein>
<evidence type="ECO:0000313" key="12">
    <source>
        <dbReference type="Proteomes" id="UP000287033"/>
    </source>
</evidence>
<dbReference type="PROSITE" id="PS00022">
    <property type="entry name" value="EGF_1"/>
    <property type="match status" value="3"/>
</dbReference>
<dbReference type="STRING" id="137246.A0A401SYJ9"/>
<accession>A0A401SYJ9</accession>
<dbReference type="CDD" id="cd00110">
    <property type="entry name" value="LamG"/>
    <property type="match status" value="3"/>
</dbReference>
<dbReference type="Gene3D" id="2.60.120.200">
    <property type="match status" value="3"/>
</dbReference>
<gene>
    <name evidence="11" type="ORF">chiPu_0013959</name>
</gene>
<comment type="subcellular location">
    <subcellularLocation>
        <location evidence="1">Cell projection</location>
    </subcellularLocation>
</comment>
<dbReference type="FunFam" id="2.60.120.200:FF:000363">
    <property type="entry name" value="Agrin, putative"/>
    <property type="match status" value="1"/>
</dbReference>
<evidence type="ECO:0008006" key="13">
    <source>
        <dbReference type="Google" id="ProtNLM"/>
    </source>
</evidence>
<feature type="region of interest" description="Disordered" evidence="6">
    <location>
        <begin position="320"/>
        <end position="339"/>
    </location>
</feature>
<dbReference type="PANTHER" id="PTHR15036">
    <property type="entry name" value="PIKACHURIN-LIKE PROTEIN"/>
    <property type="match status" value="1"/>
</dbReference>
<dbReference type="CDD" id="cd00054">
    <property type="entry name" value="EGF_CA"/>
    <property type="match status" value="2"/>
</dbReference>
<dbReference type="PROSITE" id="PS50026">
    <property type="entry name" value="EGF_3"/>
    <property type="match status" value="3"/>
</dbReference>
<evidence type="ECO:0000256" key="5">
    <source>
        <dbReference type="PROSITE-ProRule" id="PRU00122"/>
    </source>
</evidence>
<evidence type="ECO:0000256" key="7">
    <source>
        <dbReference type="SAM" id="SignalP"/>
    </source>
</evidence>
<dbReference type="SMART" id="SM00181">
    <property type="entry name" value="EGF"/>
    <property type="match status" value="3"/>
</dbReference>
<feature type="region of interest" description="Disordered" evidence="6">
    <location>
        <begin position="125"/>
        <end position="159"/>
    </location>
</feature>
<feature type="domain" description="EGF-like" evidence="9">
    <location>
        <begin position="792"/>
        <end position="828"/>
    </location>
</feature>
<dbReference type="GO" id="GO:0005604">
    <property type="term" value="C:basement membrane"/>
    <property type="evidence" value="ECO:0007669"/>
    <property type="project" value="UniProtKB-ARBA"/>
</dbReference>
<evidence type="ECO:0000256" key="3">
    <source>
        <dbReference type="ARBA" id="ARBA00023273"/>
    </source>
</evidence>
<dbReference type="SUPFAM" id="SSF49899">
    <property type="entry name" value="Concanavalin A-like lectins/glucanases"/>
    <property type="match status" value="3"/>
</dbReference>
<dbReference type="EMBL" id="BEZZ01000707">
    <property type="protein sequence ID" value="GCC35474.1"/>
    <property type="molecule type" value="Genomic_DNA"/>
</dbReference>
<comment type="caution">
    <text evidence="4">Lacks conserved residue(s) required for the propagation of feature annotation.</text>
</comment>
<feature type="domain" description="Laminin G" evidence="8">
    <location>
        <begin position="394"/>
        <end position="572"/>
    </location>
</feature>
<dbReference type="Proteomes" id="UP000287033">
    <property type="component" value="Unassembled WGS sequence"/>
</dbReference>
<dbReference type="FunFam" id="2.10.25.10:FF:000220">
    <property type="entry name" value="pikachurin isoform X3"/>
    <property type="match status" value="1"/>
</dbReference>
<dbReference type="CDD" id="cd00063">
    <property type="entry name" value="FN3"/>
    <property type="match status" value="2"/>
</dbReference>
<dbReference type="OMA" id="CGEGTIE"/>
<dbReference type="InterPro" id="IPR036116">
    <property type="entry name" value="FN3_sf"/>
</dbReference>
<feature type="chain" id="PRO_5019530796" description="Pikachurin" evidence="7">
    <location>
        <begin position="20"/>
        <end position="1017"/>
    </location>
</feature>
<dbReference type="InterPro" id="IPR013783">
    <property type="entry name" value="Ig-like_fold"/>
</dbReference>
<evidence type="ECO:0000256" key="1">
    <source>
        <dbReference type="ARBA" id="ARBA00004316"/>
    </source>
</evidence>
<evidence type="ECO:0000259" key="10">
    <source>
        <dbReference type="PROSITE" id="PS50853"/>
    </source>
</evidence>
<feature type="disulfide bond" evidence="4">
    <location>
        <begin position="379"/>
        <end position="388"/>
    </location>
</feature>
<proteinExistence type="predicted"/>
<feature type="domain" description="Laminin G" evidence="8">
    <location>
        <begin position="617"/>
        <end position="796"/>
    </location>
</feature>